<reference evidence="1" key="1">
    <citation type="journal article" date="2015" name="Nature">
        <title>Complex archaea that bridge the gap between prokaryotes and eukaryotes.</title>
        <authorList>
            <person name="Spang A."/>
            <person name="Saw J.H."/>
            <person name="Jorgensen S.L."/>
            <person name="Zaremba-Niedzwiedzka K."/>
            <person name="Martijn J."/>
            <person name="Lind A.E."/>
            <person name="van Eijk R."/>
            <person name="Schleper C."/>
            <person name="Guy L."/>
            <person name="Ettema T.J."/>
        </authorList>
    </citation>
    <scope>NUCLEOTIDE SEQUENCE</scope>
</reference>
<sequence>MIISRKLLISNPDVVPRFWGLSYWRYELCAGVFYPIPINYIVRWWEKVYWWPEYALWWVGLYDTPDGVELSLSDFWRIKTH</sequence>
<proteinExistence type="predicted"/>
<organism evidence="1">
    <name type="scientific">marine sediment metagenome</name>
    <dbReference type="NCBI Taxonomy" id="412755"/>
    <lineage>
        <taxon>unclassified sequences</taxon>
        <taxon>metagenomes</taxon>
        <taxon>ecological metagenomes</taxon>
    </lineage>
</organism>
<name>A0A0F9GS47_9ZZZZ</name>
<evidence type="ECO:0000313" key="1">
    <source>
        <dbReference type="EMBL" id="KKL93436.1"/>
    </source>
</evidence>
<gene>
    <name evidence="1" type="ORF">LCGC14_1874740</name>
</gene>
<dbReference type="AlphaFoldDB" id="A0A0F9GS47"/>
<accession>A0A0F9GS47</accession>
<protein>
    <submittedName>
        <fullName evidence="1">Uncharacterized protein</fullName>
    </submittedName>
</protein>
<comment type="caution">
    <text evidence="1">The sequence shown here is derived from an EMBL/GenBank/DDBJ whole genome shotgun (WGS) entry which is preliminary data.</text>
</comment>
<dbReference type="EMBL" id="LAZR01019188">
    <property type="protein sequence ID" value="KKL93436.1"/>
    <property type="molecule type" value="Genomic_DNA"/>
</dbReference>